<dbReference type="Proteomes" id="UP000824321">
    <property type="component" value="Chromosome"/>
</dbReference>
<feature type="transmembrane region" description="Helical" evidence="4">
    <location>
        <begin position="58"/>
        <end position="75"/>
    </location>
</feature>
<reference evidence="6 7" key="1">
    <citation type="submission" date="2021-08" db="EMBL/GenBank/DDBJ databases">
        <title>Comparative Genomics Analysis of the Genus Qipengyuania Reveals Extensive Genetic Diversity and Metabolic Versatility, Including the Description of Fifteen Novel Species.</title>
        <authorList>
            <person name="Liu Y."/>
        </authorList>
    </citation>
    <scope>NUCLEOTIDE SEQUENCE [LARGE SCALE GENOMIC DNA]</scope>
    <source>
        <strain evidence="6 7">1NDH1</strain>
    </source>
</reference>
<accession>A0ABX8ZZA2</accession>
<evidence type="ECO:0000313" key="7">
    <source>
        <dbReference type="Proteomes" id="UP000824321"/>
    </source>
</evidence>
<evidence type="ECO:0000259" key="5">
    <source>
        <dbReference type="PROSITE" id="PS51503"/>
    </source>
</evidence>
<evidence type="ECO:0000256" key="3">
    <source>
        <dbReference type="ARBA" id="ARBA00023136"/>
    </source>
</evidence>
<dbReference type="EMBL" id="CP081294">
    <property type="protein sequence ID" value="QZD94355.1"/>
    <property type="molecule type" value="Genomic_DNA"/>
</dbReference>
<keyword evidence="2 4" id="KW-1133">Transmembrane helix</keyword>
<name>A0ABX8ZZA2_9SPHN</name>
<protein>
    <submittedName>
        <fullName evidence="6">HIG1 domain-containing protein</fullName>
    </submittedName>
</protein>
<evidence type="ECO:0000256" key="1">
    <source>
        <dbReference type="ARBA" id="ARBA00022692"/>
    </source>
</evidence>
<evidence type="ECO:0000256" key="2">
    <source>
        <dbReference type="ARBA" id="ARBA00022989"/>
    </source>
</evidence>
<evidence type="ECO:0000313" key="6">
    <source>
        <dbReference type="EMBL" id="QZD94355.1"/>
    </source>
</evidence>
<dbReference type="RefSeq" id="WP_221430102.1">
    <property type="nucleotide sequence ID" value="NZ_CP081294.1"/>
</dbReference>
<feature type="domain" description="HIG1" evidence="5">
    <location>
        <begin position="1"/>
        <end position="76"/>
    </location>
</feature>
<keyword evidence="7" id="KW-1185">Reference proteome</keyword>
<gene>
    <name evidence="6" type="ORF">K3136_09640</name>
</gene>
<feature type="transmembrane region" description="Helical" evidence="4">
    <location>
        <begin position="6"/>
        <end position="28"/>
    </location>
</feature>
<proteinExistence type="predicted"/>
<organism evidence="6 7">
    <name type="scientific">Qipengyuania gelatinilytica</name>
    <dbReference type="NCBI Taxonomy" id="2867231"/>
    <lineage>
        <taxon>Bacteria</taxon>
        <taxon>Pseudomonadati</taxon>
        <taxon>Pseudomonadota</taxon>
        <taxon>Alphaproteobacteria</taxon>
        <taxon>Sphingomonadales</taxon>
        <taxon>Erythrobacteraceae</taxon>
        <taxon>Qipengyuania</taxon>
    </lineage>
</organism>
<keyword evidence="1 4" id="KW-0812">Transmembrane</keyword>
<dbReference type="InterPro" id="IPR007667">
    <property type="entry name" value="Hypoxia_induced_domain"/>
</dbReference>
<evidence type="ECO:0000256" key="4">
    <source>
        <dbReference type="SAM" id="Phobius"/>
    </source>
</evidence>
<sequence>MNTVFVIVLLAAMVMVVVSLVRGVVAFLKSTKVDLESGQQVDATEMQLKQNKAMMARVKWQAVAIVVLAIMMAVAN</sequence>
<keyword evidence="3 4" id="KW-0472">Membrane</keyword>
<dbReference type="PROSITE" id="PS51503">
    <property type="entry name" value="HIG1"/>
    <property type="match status" value="1"/>
</dbReference>